<dbReference type="Gene3D" id="1.10.1790.10">
    <property type="entry name" value="PRD domain"/>
    <property type="match status" value="2"/>
</dbReference>
<dbReference type="InterPro" id="IPR036634">
    <property type="entry name" value="PRD_sf"/>
</dbReference>
<dbReference type="GO" id="GO:0006355">
    <property type="term" value="P:regulation of DNA-templated transcription"/>
    <property type="evidence" value="ECO:0007669"/>
    <property type="project" value="InterPro"/>
</dbReference>
<evidence type="ECO:0000313" key="9">
    <source>
        <dbReference type="EMBL" id="GBD68341.1"/>
    </source>
</evidence>
<dbReference type="InterPro" id="IPR013011">
    <property type="entry name" value="PTS_EIIB_2"/>
</dbReference>
<dbReference type="Gene3D" id="3.40.50.2300">
    <property type="match status" value="1"/>
</dbReference>
<dbReference type="CDD" id="cd00211">
    <property type="entry name" value="PTS_IIA_fru"/>
    <property type="match status" value="1"/>
</dbReference>
<dbReference type="SUPFAM" id="SSF52794">
    <property type="entry name" value="PTS system IIB component-like"/>
    <property type="match status" value="1"/>
</dbReference>
<proteinExistence type="predicted"/>
<dbReference type="PROSITE" id="PS51372">
    <property type="entry name" value="PRD_2"/>
    <property type="match status" value="2"/>
</dbReference>
<dbReference type="Gene3D" id="3.40.930.10">
    <property type="entry name" value="Mannitol-specific EII, Chain A"/>
    <property type="match status" value="1"/>
</dbReference>
<dbReference type="RefSeq" id="WP_083207556.1">
    <property type="nucleotide sequence ID" value="NZ_BDEB01000037.1"/>
</dbReference>
<feature type="domain" description="PRD" evidence="8">
    <location>
        <begin position="300"/>
        <end position="408"/>
    </location>
</feature>
<evidence type="ECO:0000256" key="2">
    <source>
        <dbReference type="ARBA" id="ARBA00022737"/>
    </source>
</evidence>
<keyword evidence="2" id="KW-0677">Repeat</keyword>
<evidence type="ECO:0000259" key="7">
    <source>
        <dbReference type="PROSITE" id="PS51099"/>
    </source>
</evidence>
<keyword evidence="1" id="KW-0808">Transferase</keyword>
<dbReference type="Proteomes" id="UP000236214">
    <property type="component" value="Unassembled WGS sequence"/>
</dbReference>
<dbReference type="InterPro" id="IPR016152">
    <property type="entry name" value="PTrfase/Anion_transptr"/>
</dbReference>
<dbReference type="InterPro" id="IPR036095">
    <property type="entry name" value="PTS_EIIB-like_sf"/>
</dbReference>
<dbReference type="GeneID" id="64053713"/>
<dbReference type="SUPFAM" id="SSF63520">
    <property type="entry name" value="PTS-regulatory domain, PRD"/>
    <property type="match status" value="2"/>
</dbReference>
<dbReference type="InterPro" id="IPR050661">
    <property type="entry name" value="BglG_antiterminators"/>
</dbReference>
<evidence type="ECO:0000256" key="1">
    <source>
        <dbReference type="ARBA" id="ARBA00022679"/>
    </source>
</evidence>
<evidence type="ECO:0000259" key="8">
    <source>
        <dbReference type="PROSITE" id="PS51372"/>
    </source>
</evidence>
<keyword evidence="3" id="KW-0805">Transcription regulation</keyword>
<evidence type="ECO:0000256" key="5">
    <source>
        <dbReference type="ARBA" id="ARBA00023163"/>
    </source>
</evidence>
<dbReference type="InterPro" id="IPR036388">
    <property type="entry name" value="WH-like_DNA-bd_sf"/>
</dbReference>
<evidence type="ECO:0000256" key="4">
    <source>
        <dbReference type="ARBA" id="ARBA00023159"/>
    </source>
</evidence>
<dbReference type="AlphaFoldDB" id="A0A2H6CTN0"/>
<dbReference type="PANTHER" id="PTHR30185">
    <property type="entry name" value="CRYPTIC BETA-GLUCOSIDE BGL OPERON ANTITERMINATOR"/>
    <property type="match status" value="1"/>
</dbReference>
<dbReference type="EMBL" id="BDEC01000041">
    <property type="protein sequence ID" value="GBD68341.1"/>
    <property type="molecule type" value="Genomic_DNA"/>
</dbReference>
<dbReference type="GO" id="GO:0008982">
    <property type="term" value="F:protein-N(PI)-phosphohistidine-sugar phosphotransferase activity"/>
    <property type="evidence" value="ECO:0007669"/>
    <property type="project" value="InterPro"/>
</dbReference>
<evidence type="ECO:0000313" key="10">
    <source>
        <dbReference type="Proteomes" id="UP000236214"/>
    </source>
</evidence>
<dbReference type="InterPro" id="IPR002178">
    <property type="entry name" value="PTS_EIIA_type-2_dom"/>
</dbReference>
<accession>A0A2H6CTN0</accession>
<dbReference type="PANTHER" id="PTHR30185:SF13">
    <property type="entry name" value="LICABCH OPERON REGULATOR-RELATED"/>
    <property type="match status" value="1"/>
</dbReference>
<evidence type="ECO:0000256" key="3">
    <source>
        <dbReference type="ARBA" id="ARBA00023015"/>
    </source>
</evidence>
<protein>
    <submittedName>
        <fullName evidence="9">Cellobiose operon transcriptional regulator</fullName>
    </submittedName>
</protein>
<name>A0A2H6CTN0_TETHA</name>
<keyword evidence="5" id="KW-0804">Transcription</keyword>
<sequence>MGILNARMQQILQLLLSTDELQTSGEIATNLQLSSKTVQKEMKELNKLLSDKTAIIDSYRGKGYLLRIFDEEQFKHFLRKDTDKNDQVIPTEPEARMQFLMEKLLLQTSYLKIDDLADELFVSRSTLQSDINDIRKIVKKYHLSLEQKPNYGIKITGNEMDIRFCISEYVFNHKSDLSDQITELIEILPQNEIEWIRDSILTNLRKYSIVITDISLNNLITHIAIACKRIREREMVEIFQEELGEITKKKEYTVAKAIVEDIEQKLDVSFPKNEVVYLAIHLQGTKKMHSNSEMNEIENYLENDIQQLTKEILRRMDNVYSLNLFQDNELMLSLSLHLEPAINRYKHQMNLRNPLLEEIKNKYLFSYEAALTIAAEVIKESLGITIDENEIGYIALHFEAALERQKQNQKSKKRCLIVCASGLGTAQLLLLKLQDRFYDELNILGTTEYYNLKNQDFDSLDLVISTIPIFDKLPVPVIQVSTLLGRQDVNKIEKLVSLDITIIEKYMLKEFTYLQKDFSSKEEVIQFLGKELQKAGLVNNDFVDSVLERERYSTTSFGNLVAIPHPMDPQVEETFWSVVTLKHPIQWGDKLVQFVCLLNISEQNQMEESKPMYDVLMKLLDNRPLIQKVLQCDTYEALKNTLKKV</sequence>
<feature type="domain" description="PRD" evidence="8">
    <location>
        <begin position="187"/>
        <end position="292"/>
    </location>
</feature>
<dbReference type="Pfam" id="PF00359">
    <property type="entry name" value="PTS_EIIA_2"/>
    <property type="match status" value="1"/>
</dbReference>
<comment type="caution">
    <text evidence="9">The sequence shown here is derived from an EMBL/GenBank/DDBJ whole genome shotgun (WGS) entry which is preliminary data.</text>
</comment>
<dbReference type="Gene3D" id="1.10.10.10">
    <property type="entry name" value="Winged helix-like DNA-binding domain superfamily/Winged helix DNA-binding domain"/>
    <property type="match status" value="2"/>
</dbReference>
<dbReference type="GO" id="GO:0009401">
    <property type="term" value="P:phosphoenolpyruvate-dependent sugar phosphotransferase system"/>
    <property type="evidence" value="ECO:0007669"/>
    <property type="project" value="InterPro"/>
</dbReference>
<keyword evidence="4" id="KW-0010">Activator</keyword>
<feature type="domain" description="PTS EIIB type-2" evidence="7">
    <location>
        <begin position="413"/>
        <end position="504"/>
    </location>
</feature>
<dbReference type="InterPro" id="IPR011608">
    <property type="entry name" value="PRD"/>
</dbReference>
<dbReference type="Pfam" id="PF00874">
    <property type="entry name" value="PRD"/>
    <property type="match status" value="2"/>
</dbReference>
<reference evidence="9 10" key="1">
    <citation type="submission" date="2016-05" db="EMBL/GenBank/DDBJ databases">
        <title>Whole genome sequencing of Tetragenococcus halophilus subsp. halophilus NISL 7118.</title>
        <authorList>
            <person name="Shiwa Y."/>
            <person name="Nishimura I."/>
            <person name="Yoshikawa H."/>
            <person name="Koyama Y."/>
            <person name="Oguma T."/>
        </authorList>
    </citation>
    <scope>NUCLEOTIDE SEQUENCE [LARGE SCALE GENOMIC DNA]</scope>
    <source>
        <strain evidence="9 10">NISL 7118</strain>
    </source>
</reference>
<dbReference type="InterPro" id="IPR007737">
    <property type="entry name" value="Mga_HTH"/>
</dbReference>
<evidence type="ECO:0000259" key="6">
    <source>
        <dbReference type="PROSITE" id="PS51094"/>
    </source>
</evidence>
<dbReference type="PROSITE" id="PS51094">
    <property type="entry name" value="PTS_EIIA_TYPE_2"/>
    <property type="match status" value="1"/>
</dbReference>
<organism evidence="9 10">
    <name type="scientific">Tetragenococcus halophilus subsp. halophilus</name>
    <dbReference type="NCBI Taxonomy" id="1513897"/>
    <lineage>
        <taxon>Bacteria</taxon>
        <taxon>Bacillati</taxon>
        <taxon>Bacillota</taxon>
        <taxon>Bacilli</taxon>
        <taxon>Lactobacillales</taxon>
        <taxon>Enterococcaceae</taxon>
        <taxon>Tetragenococcus</taxon>
    </lineage>
</organism>
<dbReference type="Pfam" id="PF08279">
    <property type="entry name" value="HTH_11"/>
    <property type="match status" value="1"/>
</dbReference>
<feature type="domain" description="PTS EIIA type-2" evidence="6">
    <location>
        <begin position="505"/>
        <end position="645"/>
    </location>
</feature>
<dbReference type="SUPFAM" id="SSF55804">
    <property type="entry name" value="Phoshotransferase/anion transport protein"/>
    <property type="match status" value="1"/>
</dbReference>
<dbReference type="Pfam" id="PF05043">
    <property type="entry name" value="Mga"/>
    <property type="match status" value="1"/>
</dbReference>
<keyword evidence="10" id="KW-1185">Reference proteome</keyword>
<dbReference type="CDD" id="cd05568">
    <property type="entry name" value="PTS_IIB_bgl_like"/>
    <property type="match status" value="1"/>
</dbReference>
<dbReference type="PROSITE" id="PS51099">
    <property type="entry name" value="PTS_EIIB_TYPE_2"/>
    <property type="match status" value="1"/>
</dbReference>
<gene>
    <name evidence="9" type="primary">celR</name>
    <name evidence="9" type="ORF">TEHN7118_1147</name>
</gene>
<dbReference type="InterPro" id="IPR013196">
    <property type="entry name" value="HTH_11"/>
</dbReference>